<feature type="region of interest" description="Disordered" evidence="2">
    <location>
        <begin position="427"/>
        <end position="452"/>
    </location>
</feature>
<protein>
    <submittedName>
        <fullName evidence="3">Uncharacterized protein</fullName>
    </submittedName>
</protein>
<sequence>MEPIAAINTDIKDPSHDIDKEITDLENLIRKLQTEIFEMSQNASKPLEEYIPNFEEYNNTPSDTRADMFNKPQSKPNDSIDSVRVTFKKLWNDSSSATTSNTTEQNVKNDSKKELQGKTGNKYFDDDFNFNFNVSILKDYIDANKKDFEQLENKNNDLPKNIDENESKPLNDEQNEPKTPIRDEKISDQPVNNNTKFGLLMRVFGNTSTSDEKVGIESSSAGSIGRKILEALHINKSKSEPSNNMSSKKSDTSSLGDSSMNTTSIIPKVKPYVSENVIRKDYGEVNTNNDFVTSKNHLNHINIQNSETPQPSNANRNESSSMQKDLKDENIQDKYLHSHSISNFIKPEKDCKKQSNKALVNKNDDSETPLPQKVSIINIYIDLPKQDNSKQNGQQEDITKTVILKPPKSKTSVPSIKLGVSKENIQIKQDSDAYEKSPKTSNSDISQTENQARVNDLKCHEIKKSNTLFDMASRFLNSDTIKDHNIEPEHMKNSKSSLNTPVHPIKDLTKFPTDTKTVTCNEARDLSNDFHHKSDCNVNDHKSSLPKLDENVSKKEIFSEGPIVTVEVNQVAETLKNNADITNLVSQNINNETKKGTKTVSLTIIEPEEDVTSKNRVNEANKNTVQDNSLSTDRNQINANESVENVSFENEDFTDEYESLADDDENESLFEDSFHNDHPIIINNTHITINNGDNQSDVFEDSQDFTREAVPMDPKRIKKVNK</sequence>
<feature type="compositionally biased region" description="Basic and acidic residues" evidence="2">
    <location>
        <begin position="107"/>
        <end position="116"/>
    </location>
</feature>
<feature type="compositionally biased region" description="Basic and acidic residues" evidence="2">
    <location>
        <begin position="152"/>
        <end position="187"/>
    </location>
</feature>
<dbReference type="AlphaFoldDB" id="A0A8S1A9W2"/>
<proteinExistence type="predicted"/>
<feature type="region of interest" description="Disordered" evidence="2">
    <location>
        <begin position="303"/>
        <end position="324"/>
    </location>
</feature>
<feature type="compositionally biased region" description="Low complexity" evidence="2">
    <location>
        <begin position="94"/>
        <end position="103"/>
    </location>
</feature>
<feature type="region of interest" description="Disordered" evidence="2">
    <location>
        <begin position="94"/>
        <end position="120"/>
    </location>
</feature>
<feature type="region of interest" description="Disordered" evidence="2">
    <location>
        <begin position="152"/>
        <end position="192"/>
    </location>
</feature>
<feature type="compositionally biased region" description="Polar residues" evidence="2">
    <location>
        <begin position="439"/>
        <end position="452"/>
    </location>
</feature>
<name>A0A8S1A9W2_ARCPL</name>
<feature type="coiled-coil region" evidence="1">
    <location>
        <begin position="15"/>
        <end position="42"/>
    </location>
</feature>
<feature type="compositionally biased region" description="Basic and acidic residues" evidence="2">
    <location>
        <begin position="429"/>
        <end position="438"/>
    </location>
</feature>
<keyword evidence="4" id="KW-1185">Reference proteome</keyword>
<feature type="compositionally biased region" description="Polar residues" evidence="2">
    <location>
        <begin position="303"/>
        <end position="323"/>
    </location>
</feature>
<dbReference type="OrthoDB" id="7429255at2759"/>
<evidence type="ECO:0000313" key="4">
    <source>
        <dbReference type="Proteomes" id="UP000494106"/>
    </source>
</evidence>
<keyword evidence="1" id="KW-0175">Coiled coil</keyword>
<feature type="region of interest" description="Disordered" evidence="2">
    <location>
        <begin position="234"/>
        <end position="263"/>
    </location>
</feature>
<evidence type="ECO:0000256" key="1">
    <source>
        <dbReference type="SAM" id="Coils"/>
    </source>
</evidence>
<dbReference type="EMBL" id="CADEBC010000509">
    <property type="protein sequence ID" value="CAB3241436.1"/>
    <property type="molecule type" value="Genomic_DNA"/>
</dbReference>
<reference evidence="3 4" key="1">
    <citation type="submission" date="2020-04" db="EMBL/GenBank/DDBJ databases">
        <authorList>
            <person name="Wallbank WR R."/>
            <person name="Pardo Diaz C."/>
            <person name="Kozak K."/>
            <person name="Martin S."/>
            <person name="Jiggins C."/>
            <person name="Moest M."/>
            <person name="Warren A I."/>
            <person name="Byers J.R.P. K."/>
            <person name="Montejo-Kovacevich G."/>
            <person name="Yen C E."/>
        </authorList>
    </citation>
    <scope>NUCLEOTIDE SEQUENCE [LARGE SCALE GENOMIC DNA]</scope>
</reference>
<accession>A0A8S1A9W2</accession>
<dbReference type="Proteomes" id="UP000494106">
    <property type="component" value="Unassembled WGS sequence"/>
</dbReference>
<feature type="compositionally biased region" description="Polar residues" evidence="2">
    <location>
        <begin position="240"/>
        <end position="263"/>
    </location>
</feature>
<organism evidence="3 4">
    <name type="scientific">Arctia plantaginis</name>
    <name type="common">Wood tiger moth</name>
    <name type="synonym">Phalaena plantaginis</name>
    <dbReference type="NCBI Taxonomy" id="874455"/>
    <lineage>
        <taxon>Eukaryota</taxon>
        <taxon>Metazoa</taxon>
        <taxon>Ecdysozoa</taxon>
        <taxon>Arthropoda</taxon>
        <taxon>Hexapoda</taxon>
        <taxon>Insecta</taxon>
        <taxon>Pterygota</taxon>
        <taxon>Neoptera</taxon>
        <taxon>Endopterygota</taxon>
        <taxon>Lepidoptera</taxon>
        <taxon>Glossata</taxon>
        <taxon>Ditrysia</taxon>
        <taxon>Noctuoidea</taxon>
        <taxon>Erebidae</taxon>
        <taxon>Arctiinae</taxon>
        <taxon>Arctia</taxon>
    </lineage>
</organism>
<evidence type="ECO:0000313" key="3">
    <source>
        <dbReference type="EMBL" id="CAB3241436.1"/>
    </source>
</evidence>
<evidence type="ECO:0000256" key="2">
    <source>
        <dbReference type="SAM" id="MobiDB-lite"/>
    </source>
</evidence>
<comment type="caution">
    <text evidence="3">The sequence shown here is derived from an EMBL/GenBank/DDBJ whole genome shotgun (WGS) entry which is preliminary data.</text>
</comment>
<gene>
    <name evidence="3" type="ORF">APLA_LOCUS8619</name>
</gene>